<dbReference type="EMBL" id="CANTUO010000001">
    <property type="protein sequence ID" value="CAI5756846.1"/>
    <property type="molecule type" value="Genomic_DNA"/>
</dbReference>
<dbReference type="AlphaFoldDB" id="A0A9W4XKA2"/>
<feature type="transmembrane region" description="Helical" evidence="2">
    <location>
        <begin position="261"/>
        <end position="280"/>
    </location>
</feature>
<evidence type="ECO:0000313" key="4">
    <source>
        <dbReference type="Proteomes" id="UP001152885"/>
    </source>
</evidence>
<feature type="transmembrane region" description="Helical" evidence="2">
    <location>
        <begin position="189"/>
        <end position="216"/>
    </location>
</feature>
<feature type="compositionally biased region" description="Basic and acidic residues" evidence="1">
    <location>
        <begin position="442"/>
        <end position="454"/>
    </location>
</feature>
<feature type="region of interest" description="Disordered" evidence="1">
    <location>
        <begin position="413"/>
        <end position="464"/>
    </location>
</feature>
<feature type="transmembrane region" description="Helical" evidence="2">
    <location>
        <begin position="37"/>
        <end position="57"/>
    </location>
</feature>
<name>A0A9W4XKA2_9ASCO</name>
<accession>A0A9W4XKA2</accession>
<proteinExistence type="predicted"/>
<protein>
    <submittedName>
        <fullName evidence="3">Uncharacterized protein</fullName>
    </submittedName>
</protein>
<feature type="transmembrane region" description="Helical" evidence="2">
    <location>
        <begin position="228"/>
        <end position="255"/>
    </location>
</feature>
<feature type="compositionally biased region" description="Polar residues" evidence="1">
    <location>
        <begin position="413"/>
        <end position="425"/>
    </location>
</feature>
<gene>
    <name evidence="3" type="ORF">CANVERA_P1364</name>
</gene>
<evidence type="ECO:0000256" key="2">
    <source>
        <dbReference type="SAM" id="Phobius"/>
    </source>
</evidence>
<comment type="caution">
    <text evidence="3">The sequence shown here is derived from an EMBL/GenBank/DDBJ whole genome shotgun (WGS) entry which is preliminary data.</text>
</comment>
<evidence type="ECO:0000313" key="3">
    <source>
        <dbReference type="EMBL" id="CAI5756846.1"/>
    </source>
</evidence>
<evidence type="ECO:0000256" key="1">
    <source>
        <dbReference type="SAM" id="MobiDB-lite"/>
    </source>
</evidence>
<sequence>MRTLSKEFNFPSSFFKTTAAQWINTPHEDQSVFTRSYILRNIIFCIIISNVINFLYINLTLHFSEIDVVQLLKTSPMAEKSSFSYQLESVLHGIYLKNEDLYLKNINDTTIVTAPIIKFNNKRLKIKLTERLYGKYKRGYRFSTNILRDIGSSRLFTNKELTKETLSIVLNRLYHESKHLDVQKVINKVLTVITLVLINKIIILSCSISMIFLFVTLHYLPKDINWHYFNITSLFAFDFICSINVLIIIVGRFVVSVFDWGSVYLILEFISFLILNFVFLQTHKLFMTTIYLEKQSNSSSVYSDKLPKSIQQQIRNGHEEEIIDQVSSSTNSKKSLQVVLPIPVDDLNPNFEQYIVTNAPSPTKQPYMPYQSISKHIEHPSRRKSTSDVTPFLKSSSFKMSNLTTSFDLSISDTTESPKTTSNIAEQKEIVETPKTTSDIAKQIEKTDDNENKRRCLTAPINSK</sequence>
<keyword evidence="2" id="KW-0472">Membrane</keyword>
<keyword evidence="2" id="KW-0812">Transmembrane</keyword>
<keyword evidence="4" id="KW-1185">Reference proteome</keyword>
<organism evidence="3 4">
    <name type="scientific">Candida verbasci</name>
    <dbReference type="NCBI Taxonomy" id="1227364"/>
    <lineage>
        <taxon>Eukaryota</taxon>
        <taxon>Fungi</taxon>
        <taxon>Dikarya</taxon>
        <taxon>Ascomycota</taxon>
        <taxon>Saccharomycotina</taxon>
        <taxon>Pichiomycetes</taxon>
        <taxon>Debaryomycetaceae</taxon>
        <taxon>Candida/Lodderomyces clade</taxon>
        <taxon>Candida</taxon>
    </lineage>
</organism>
<reference evidence="3" key="1">
    <citation type="submission" date="2022-12" db="EMBL/GenBank/DDBJ databases">
        <authorList>
            <person name="Brejova B."/>
        </authorList>
    </citation>
    <scope>NUCLEOTIDE SEQUENCE</scope>
</reference>
<keyword evidence="2" id="KW-1133">Transmembrane helix</keyword>
<dbReference type="Proteomes" id="UP001152885">
    <property type="component" value="Unassembled WGS sequence"/>
</dbReference>
<dbReference type="OrthoDB" id="4024310at2759"/>